<dbReference type="Proteomes" id="UP001432062">
    <property type="component" value="Chromosome"/>
</dbReference>
<dbReference type="SUPFAM" id="SSF56399">
    <property type="entry name" value="ADP-ribosylation"/>
    <property type="match status" value="1"/>
</dbReference>
<feature type="compositionally biased region" description="Polar residues" evidence="1">
    <location>
        <begin position="1"/>
        <end position="12"/>
    </location>
</feature>
<protein>
    <submittedName>
        <fullName evidence="3">ADP-ribosyltransferase</fullName>
    </submittedName>
</protein>
<feature type="compositionally biased region" description="Basic and acidic residues" evidence="1">
    <location>
        <begin position="15"/>
        <end position="27"/>
    </location>
</feature>
<dbReference type="RefSeq" id="WP_329412828.1">
    <property type="nucleotide sequence ID" value="NZ_CP109441.1"/>
</dbReference>
<proteinExistence type="predicted"/>
<dbReference type="EMBL" id="CP109441">
    <property type="protein sequence ID" value="WUV48469.1"/>
    <property type="molecule type" value="Genomic_DNA"/>
</dbReference>
<reference evidence="3" key="1">
    <citation type="submission" date="2022-10" db="EMBL/GenBank/DDBJ databases">
        <title>The complete genomes of actinobacterial strains from the NBC collection.</title>
        <authorList>
            <person name="Joergensen T.S."/>
            <person name="Alvarez Arevalo M."/>
            <person name="Sterndorff E.B."/>
            <person name="Faurdal D."/>
            <person name="Vuksanovic O."/>
            <person name="Mourched A.-S."/>
            <person name="Charusanti P."/>
            <person name="Shaw S."/>
            <person name="Blin K."/>
            <person name="Weber T."/>
        </authorList>
    </citation>
    <scope>NUCLEOTIDE SEQUENCE</scope>
    <source>
        <strain evidence="3">NBC_01482</strain>
    </source>
</reference>
<evidence type="ECO:0000313" key="4">
    <source>
        <dbReference type="Proteomes" id="UP001432062"/>
    </source>
</evidence>
<evidence type="ECO:0000313" key="3">
    <source>
        <dbReference type="EMBL" id="WUV48469.1"/>
    </source>
</evidence>
<name>A0ABZ1Z3A5_9NOCA</name>
<organism evidence="3 4">
    <name type="scientific">Nocardia vinacea</name>
    <dbReference type="NCBI Taxonomy" id="96468"/>
    <lineage>
        <taxon>Bacteria</taxon>
        <taxon>Bacillati</taxon>
        <taxon>Actinomycetota</taxon>
        <taxon>Actinomycetes</taxon>
        <taxon>Mycobacteriales</taxon>
        <taxon>Nocardiaceae</taxon>
        <taxon>Nocardia</taxon>
    </lineage>
</organism>
<evidence type="ECO:0000256" key="1">
    <source>
        <dbReference type="SAM" id="MobiDB-lite"/>
    </source>
</evidence>
<dbReference type="PROSITE" id="PS51996">
    <property type="entry name" value="TR_MART"/>
    <property type="match status" value="1"/>
</dbReference>
<gene>
    <name evidence="3" type="ORF">OG563_09880</name>
</gene>
<evidence type="ECO:0000259" key="2">
    <source>
        <dbReference type="Pfam" id="PF03496"/>
    </source>
</evidence>
<dbReference type="Gene3D" id="3.90.176.10">
    <property type="entry name" value="Toxin ADP-ribosyltransferase, Chain A, domain 1"/>
    <property type="match status" value="1"/>
</dbReference>
<dbReference type="Pfam" id="PF03496">
    <property type="entry name" value="ADPrib_exo_Tox"/>
    <property type="match status" value="1"/>
</dbReference>
<keyword evidence="4" id="KW-1185">Reference proteome</keyword>
<feature type="region of interest" description="Disordered" evidence="1">
    <location>
        <begin position="1"/>
        <end position="27"/>
    </location>
</feature>
<feature type="domain" description="ADP ribosyltransferase" evidence="2">
    <location>
        <begin position="24"/>
        <end position="159"/>
    </location>
</feature>
<accession>A0ABZ1Z3A5</accession>
<sequence length="190" mass="21242">MGLLASNRQQCPKSVRPDQRTGVDRLSSTERDVIEAYALGGYERINQAMRGQIPMTVELERRIETIRSGLQKYPLPEAVRVTRETDAAVYGLVDEESARALIDAEFREDGFLSTSGVAIPPHSTRHVDPVILDRVVPAGTPVLRLGELAEIAEEREVLIIDARSYFVVDVAFDSVRSMWRIYAVVMEGEL</sequence>
<dbReference type="InterPro" id="IPR003540">
    <property type="entry name" value="ADP-ribosyltransferase"/>
</dbReference>